<protein>
    <submittedName>
        <fullName evidence="2">SDR family oxidoreductase</fullName>
    </submittedName>
</protein>
<dbReference type="PANTHER" id="PTHR12126">
    <property type="entry name" value="NADH-UBIQUINONE OXIDOREDUCTASE 39 KDA SUBUNIT-RELATED"/>
    <property type="match status" value="1"/>
</dbReference>
<comment type="caution">
    <text evidence="2">The sequence shown here is derived from an EMBL/GenBank/DDBJ whole genome shotgun (WGS) entry which is preliminary data.</text>
</comment>
<keyword evidence="3" id="KW-1185">Reference proteome</keyword>
<evidence type="ECO:0000313" key="2">
    <source>
        <dbReference type="EMBL" id="GAA3286299.1"/>
    </source>
</evidence>
<sequence>MLVAGASGYLGRHLVSTLHRRGLRVRAVVRDVDRAGGPGAHGAPALAGLVDEWVACDVVTDRLDGLVRPGETVISALGVTRQKADPWDVDFAANLALLAEAERAPAGQFGYVHVMHAERSRSQLVRAKRAFVAALRRSPVPSAVVNPSGYFSDMEELLAMARRGVAVSLGDGSVRLNPIHGQDLADFLVERLVARGTEPPAMDELGHRHGEWDVGGPEVFTLREILQLCFAVCDRPARIVDVPTGLLRAGLPLLRPAARTHDLAQFFLDGFSGDGVGARTGTHRLEDHLRAVERGED</sequence>
<dbReference type="InterPro" id="IPR036291">
    <property type="entry name" value="NAD(P)-bd_dom_sf"/>
</dbReference>
<reference evidence="3" key="1">
    <citation type="journal article" date="2019" name="Int. J. Syst. Evol. Microbiol.">
        <title>The Global Catalogue of Microorganisms (GCM) 10K type strain sequencing project: providing services to taxonomists for standard genome sequencing and annotation.</title>
        <authorList>
            <consortium name="The Broad Institute Genomics Platform"/>
            <consortium name="The Broad Institute Genome Sequencing Center for Infectious Disease"/>
            <person name="Wu L."/>
            <person name="Ma J."/>
        </authorList>
    </citation>
    <scope>NUCLEOTIDE SEQUENCE [LARGE SCALE GENOMIC DNA]</scope>
    <source>
        <strain evidence="3">JCM 11483</strain>
    </source>
</reference>
<name>A0ABP6RDT6_9MICC</name>
<dbReference type="InterPro" id="IPR016040">
    <property type="entry name" value="NAD(P)-bd_dom"/>
</dbReference>
<organism evidence="2 3">
    <name type="scientific">Nesterenkonia halobia</name>
    <dbReference type="NCBI Taxonomy" id="37922"/>
    <lineage>
        <taxon>Bacteria</taxon>
        <taxon>Bacillati</taxon>
        <taxon>Actinomycetota</taxon>
        <taxon>Actinomycetes</taxon>
        <taxon>Micrococcales</taxon>
        <taxon>Micrococcaceae</taxon>
        <taxon>Nesterenkonia</taxon>
    </lineage>
</organism>
<accession>A0ABP6RDT6</accession>
<dbReference type="SUPFAM" id="SSF51735">
    <property type="entry name" value="NAD(P)-binding Rossmann-fold domains"/>
    <property type="match status" value="1"/>
</dbReference>
<dbReference type="PANTHER" id="PTHR12126:SF11">
    <property type="entry name" value="NADH DEHYDROGENASE [UBIQUINONE] 1 ALPHA SUBCOMPLEX SUBUNIT 9, MITOCHONDRIAL"/>
    <property type="match status" value="1"/>
</dbReference>
<dbReference type="Proteomes" id="UP001501736">
    <property type="component" value="Unassembled WGS sequence"/>
</dbReference>
<evidence type="ECO:0000259" key="1">
    <source>
        <dbReference type="Pfam" id="PF13460"/>
    </source>
</evidence>
<dbReference type="Gene3D" id="3.40.50.720">
    <property type="entry name" value="NAD(P)-binding Rossmann-like Domain"/>
    <property type="match status" value="1"/>
</dbReference>
<dbReference type="InterPro" id="IPR051207">
    <property type="entry name" value="ComplexI_NDUFA9_subunit"/>
</dbReference>
<dbReference type="Pfam" id="PF13460">
    <property type="entry name" value="NAD_binding_10"/>
    <property type="match status" value="1"/>
</dbReference>
<feature type="domain" description="NAD(P)-binding" evidence="1">
    <location>
        <begin position="5"/>
        <end position="191"/>
    </location>
</feature>
<proteinExistence type="predicted"/>
<dbReference type="EMBL" id="BAAAYG010000007">
    <property type="protein sequence ID" value="GAA3286299.1"/>
    <property type="molecule type" value="Genomic_DNA"/>
</dbReference>
<gene>
    <name evidence="2" type="ORF">GCM10020260_20870</name>
</gene>
<evidence type="ECO:0000313" key="3">
    <source>
        <dbReference type="Proteomes" id="UP001501736"/>
    </source>
</evidence>